<proteinExistence type="predicted"/>
<dbReference type="InterPro" id="IPR052536">
    <property type="entry name" value="ABC-4_Integral_Memb_Prot"/>
</dbReference>
<dbReference type="EMBL" id="LMUA01000008">
    <property type="protein sequence ID" value="KUE76567.1"/>
    <property type="molecule type" value="Genomic_DNA"/>
</dbReference>
<dbReference type="Proteomes" id="UP000053433">
    <property type="component" value="Unassembled WGS sequence"/>
</dbReference>
<dbReference type="Pfam" id="PF02687">
    <property type="entry name" value="FtsX"/>
    <property type="match status" value="1"/>
</dbReference>
<feature type="transmembrane region" description="Helical" evidence="6">
    <location>
        <begin position="206"/>
        <end position="225"/>
    </location>
</feature>
<evidence type="ECO:0000256" key="2">
    <source>
        <dbReference type="ARBA" id="ARBA00022475"/>
    </source>
</evidence>
<feature type="transmembrane region" description="Helical" evidence="6">
    <location>
        <begin position="287"/>
        <end position="311"/>
    </location>
</feature>
<keyword evidence="2" id="KW-1003">Cell membrane</keyword>
<evidence type="ECO:0000313" key="8">
    <source>
        <dbReference type="EMBL" id="KUE76567.1"/>
    </source>
</evidence>
<dbReference type="AlphaFoldDB" id="A0A0W7TRW6"/>
<keyword evidence="3 6" id="KW-0812">Transmembrane</keyword>
<sequence>MLASLSQRNMKRQLSEYKIFWFSLIGVVALMYAFNSLIVSHTMQQLFRLFAESGNGDIGVIAALFSAVVVFALGWFISYMMDFILQRRSKEISTYMILGVEKGDICKMIFKENAFLGLMAVIVGFGFGILVSKILESFVSNLFHFQEALLAFLSVSAVGLTCIEFCIVYIIALIKTNRKVQTVKLIDLLNYSRNNSSVREHQSKTGFMFLLISVVMLIVSFYLFAGTKQTVASITAGAVSAMLGLLFFFRGFIYIIHEMLNKSQNWKYKGSRLVTLRMFLSKSNKMSFSLGVISILFTCTIVCIGMTNAFYQVMEKAVVMQPFDLAIVHVGENGDYSQYSSFLNERIDVDNQYSYCLYTDKSTQFTDIRNRVLTKYWNRASKTVSINDYVIAENQYDAFMKYSDYCNLRAMLGLPQIPLSEEQYIIHCLPYLKDTFTNFQIEKGTLVCKDIFTEAFSQYGGYGNGQDFVIVVPDHYIENMEAMYSLYVAQSETVIDMSELENEFPQVRPLNSNVVASGENGYTTKILDKGNYYYMGKLASTPTSQAILIILPLCYLSLVIGIISIVILAVQLLTEVKTIKRQYNVMRTLGNEVIVLEKMLRDHIFLYFALPFIPAIVIGSCLLKSMSHTLFIASYDVPVFDNLTALIALVVLSALLIFTLIYLLYAFIASQSMRKEIIPLTLEK</sequence>
<evidence type="ECO:0000313" key="9">
    <source>
        <dbReference type="Proteomes" id="UP000053433"/>
    </source>
</evidence>
<comment type="subcellular location">
    <subcellularLocation>
        <location evidence="1">Cell membrane</location>
        <topology evidence="1">Multi-pass membrane protein</topology>
    </subcellularLocation>
</comment>
<dbReference type="RefSeq" id="WP_023042399.1">
    <property type="nucleotide sequence ID" value="NZ_LMUA01000008.1"/>
</dbReference>
<feature type="transmembrane region" description="Helical" evidence="6">
    <location>
        <begin position="231"/>
        <end position="256"/>
    </location>
</feature>
<feature type="transmembrane region" description="Helical" evidence="6">
    <location>
        <begin position="547"/>
        <end position="573"/>
    </location>
</feature>
<evidence type="ECO:0000256" key="3">
    <source>
        <dbReference type="ARBA" id="ARBA00022692"/>
    </source>
</evidence>
<evidence type="ECO:0000259" key="7">
    <source>
        <dbReference type="Pfam" id="PF02687"/>
    </source>
</evidence>
<feature type="transmembrane region" description="Helical" evidence="6">
    <location>
        <begin position="645"/>
        <end position="668"/>
    </location>
</feature>
<feature type="transmembrane region" description="Helical" evidence="6">
    <location>
        <begin position="58"/>
        <end position="80"/>
    </location>
</feature>
<accession>A0A0W7TRW6</accession>
<feature type="transmembrane region" description="Helical" evidence="6">
    <location>
        <begin position="20"/>
        <end position="38"/>
    </location>
</feature>
<feature type="transmembrane region" description="Helical" evidence="6">
    <location>
        <begin position="151"/>
        <end position="174"/>
    </location>
</feature>
<evidence type="ECO:0000256" key="1">
    <source>
        <dbReference type="ARBA" id="ARBA00004651"/>
    </source>
</evidence>
<keyword evidence="5 6" id="KW-0472">Membrane</keyword>
<feature type="domain" description="ABC3 transporter permease C-terminal" evidence="7">
    <location>
        <begin position="64"/>
        <end position="172"/>
    </location>
</feature>
<feature type="transmembrane region" description="Helical" evidence="6">
    <location>
        <begin position="114"/>
        <end position="131"/>
    </location>
</feature>
<dbReference type="InterPro" id="IPR003838">
    <property type="entry name" value="ABC3_permease_C"/>
</dbReference>
<dbReference type="GO" id="GO:0005886">
    <property type="term" value="C:plasma membrane"/>
    <property type="evidence" value="ECO:0007669"/>
    <property type="project" value="UniProtKB-SubCell"/>
</dbReference>
<gene>
    <name evidence="8" type="ORF">ASJ35_07450</name>
</gene>
<evidence type="ECO:0000256" key="5">
    <source>
        <dbReference type="ARBA" id="ARBA00023136"/>
    </source>
</evidence>
<name>A0A0W7TRW6_9FIRM</name>
<protein>
    <recommendedName>
        <fullName evidence="7">ABC3 transporter permease C-terminal domain-containing protein</fullName>
    </recommendedName>
</protein>
<dbReference type="PANTHER" id="PTHR46795">
    <property type="entry name" value="ABC TRANSPORTER PERMEASE-RELATED-RELATED"/>
    <property type="match status" value="1"/>
</dbReference>
<keyword evidence="4 6" id="KW-1133">Transmembrane helix</keyword>
<dbReference type="PANTHER" id="PTHR46795:SF3">
    <property type="entry name" value="ABC TRANSPORTER PERMEASE"/>
    <property type="match status" value="1"/>
</dbReference>
<reference evidence="8 9" key="1">
    <citation type="submission" date="2015-10" db="EMBL/GenBank/DDBJ databases">
        <title>A novel member of the family Ruminococcaceae isolated from human faeces.</title>
        <authorList>
            <person name="Shkoporov A.N."/>
            <person name="Chaplin A.V."/>
            <person name="Motuzova O.V."/>
            <person name="Kafarskaia L.I."/>
            <person name="Efimov B.A."/>
        </authorList>
    </citation>
    <scope>NUCLEOTIDE SEQUENCE [LARGE SCALE GENOMIC DNA]</scope>
    <source>
        <strain evidence="8 9">668</strain>
    </source>
</reference>
<evidence type="ECO:0000256" key="6">
    <source>
        <dbReference type="SAM" id="Phobius"/>
    </source>
</evidence>
<comment type="caution">
    <text evidence="8">The sequence shown here is derived from an EMBL/GenBank/DDBJ whole genome shotgun (WGS) entry which is preliminary data.</text>
</comment>
<feature type="transmembrane region" description="Helical" evidence="6">
    <location>
        <begin position="604"/>
        <end position="625"/>
    </location>
</feature>
<evidence type="ECO:0000256" key="4">
    <source>
        <dbReference type="ARBA" id="ARBA00022989"/>
    </source>
</evidence>
<organism evidence="8 9">
    <name type="scientific">Ruthenibacterium lactatiformans</name>
    <dbReference type="NCBI Taxonomy" id="1550024"/>
    <lineage>
        <taxon>Bacteria</taxon>
        <taxon>Bacillati</taxon>
        <taxon>Bacillota</taxon>
        <taxon>Clostridia</taxon>
        <taxon>Eubacteriales</taxon>
        <taxon>Oscillospiraceae</taxon>
        <taxon>Ruthenibacterium</taxon>
    </lineage>
</organism>